<dbReference type="SUPFAM" id="SSF53955">
    <property type="entry name" value="Lysozyme-like"/>
    <property type="match status" value="1"/>
</dbReference>
<evidence type="ECO:0000256" key="1">
    <source>
        <dbReference type="ARBA" id="ARBA00000632"/>
    </source>
</evidence>
<dbReference type="CDD" id="cd00737">
    <property type="entry name" value="lyz_endolysin_autolysin"/>
    <property type="match status" value="1"/>
</dbReference>
<organism evidence="8 9">
    <name type="scientific">Pseudomonas aeruginosa</name>
    <dbReference type="NCBI Taxonomy" id="287"/>
    <lineage>
        <taxon>Bacteria</taxon>
        <taxon>Pseudomonadati</taxon>
        <taxon>Pseudomonadota</taxon>
        <taxon>Gammaproteobacteria</taxon>
        <taxon>Pseudomonadales</taxon>
        <taxon>Pseudomonadaceae</taxon>
        <taxon>Pseudomonas</taxon>
    </lineage>
</organism>
<dbReference type="InterPro" id="IPR023347">
    <property type="entry name" value="Lysozyme_dom_sf"/>
</dbReference>
<evidence type="ECO:0000256" key="4">
    <source>
        <dbReference type="ARBA" id="ARBA00022801"/>
    </source>
</evidence>
<dbReference type="HAMAP" id="MF_04110">
    <property type="entry name" value="ENDOLYSIN_T4"/>
    <property type="match status" value="1"/>
</dbReference>
<dbReference type="EC" id="3.2.1.17" evidence="7"/>
<dbReference type="GO" id="GO:0003796">
    <property type="term" value="F:lysozyme activity"/>
    <property type="evidence" value="ECO:0007669"/>
    <property type="project" value="UniProtKB-EC"/>
</dbReference>
<dbReference type="PANTHER" id="PTHR38107">
    <property type="match status" value="1"/>
</dbReference>
<protein>
    <recommendedName>
        <fullName evidence="7">Lysozyme</fullName>
        <ecNumber evidence="7">3.2.1.17</ecNumber>
    </recommendedName>
</protein>
<comment type="similarity">
    <text evidence="7">Belongs to the glycosyl hydrolase 24 family.</text>
</comment>
<keyword evidence="2 7" id="KW-0929">Antimicrobial</keyword>
<dbReference type="RefSeq" id="WP_025297798.1">
    <property type="nucleotide sequence ID" value="NZ_CAADMM010000051.1"/>
</dbReference>
<accession>A0A0A8RLG9</accession>
<comment type="caution">
    <text evidence="8">The sequence shown here is derived from an EMBL/GenBank/DDBJ whole genome shotgun (WGS) entry which is preliminary data.</text>
</comment>
<keyword evidence="3 7" id="KW-0081">Bacteriolytic enzyme</keyword>
<dbReference type="EMBL" id="CVVU01000217">
    <property type="protein sequence ID" value="CRP34537.1"/>
    <property type="molecule type" value="Genomic_DNA"/>
</dbReference>
<evidence type="ECO:0000256" key="5">
    <source>
        <dbReference type="ARBA" id="ARBA00023200"/>
    </source>
</evidence>
<dbReference type="InterPro" id="IPR002196">
    <property type="entry name" value="Glyco_hydro_24"/>
</dbReference>
<name>A0A0A8RLG9_PSEAI</name>
<dbReference type="InterPro" id="IPR023346">
    <property type="entry name" value="Lysozyme-like_dom_sf"/>
</dbReference>
<sequence length="144" mass="16232">MRTSQRGIDLIKSFEGLRLSAYQDSVGVWTIGYGTTRGVTRYMTITVEQAERMLSNDIQRFEPEMDKLVKVPLNQNQWDALMSFVYNLGAANLASSTLLKLLNKGDYQGAADQFPRWVNAGGKRLEGLVKRRAAERALFLEPLS</sequence>
<evidence type="ECO:0000256" key="6">
    <source>
        <dbReference type="ARBA" id="ARBA00023295"/>
    </source>
</evidence>
<dbReference type="Pfam" id="PF00959">
    <property type="entry name" value="Phage_lysozyme"/>
    <property type="match status" value="1"/>
</dbReference>
<dbReference type="InterPro" id="IPR051018">
    <property type="entry name" value="Bacteriophage_GH24"/>
</dbReference>
<dbReference type="GO" id="GO:0016998">
    <property type="term" value="P:cell wall macromolecule catabolic process"/>
    <property type="evidence" value="ECO:0007669"/>
    <property type="project" value="InterPro"/>
</dbReference>
<dbReference type="Gene3D" id="1.10.530.40">
    <property type="match status" value="1"/>
</dbReference>
<gene>
    <name evidence="8" type="primary">rrrD_2</name>
    <name evidence="8" type="ORF">PAERUG_P19_London_7_VIM_2_05_10_04170</name>
</gene>
<dbReference type="AlphaFoldDB" id="A0A0A8RLG9"/>
<dbReference type="InterPro" id="IPR033907">
    <property type="entry name" value="Endolysin_autolysin"/>
</dbReference>
<keyword evidence="4 7" id="KW-0378">Hydrolase</keyword>
<keyword evidence="6 7" id="KW-0326">Glycosidase</keyword>
<evidence type="ECO:0000313" key="9">
    <source>
        <dbReference type="Proteomes" id="UP000045039"/>
    </source>
</evidence>
<dbReference type="InterPro" id="IPR034690">
    <property type="entry name" value="Endolysin_T4_type"/>
</dbReference>
<evidence type="ECO:0000256" key="3">
    <source>
        <dbReference type="ARBA" id="ARBA00022638"/>
    </source>
</evidence>
<dbReference type="GO" id="GO:0031640">
    <property type="term" value="P:killing of cells of another organism"/>
    <property type="evidence" value="ECO:0007669"/>
    <property type="project" value="UniProtKB-KW"/>
</dbReference>
<reference evidence="9" key="1">
    <citation type="submission" date="2015-06" db="EMBL/GenBank/DDBJ databases">
        <authorList>
            <person name="Radhakrishnan Rajesh"/>
            <person name="Underwood Anthony"/>
            <person name="Al-Shahib Ali"/>
        </authorList>
    </citation>
    <scope>NUCLEOTIDE SEQUENCE [LARGE SCALE GENOMIC DNA]</scope>
    <source>
        <strain evidence="9">P19_London_7_VIM_2_05_10</strain>
    </source>
</reference>
<dbReference type="SMR" id="A0A0A8RLG9"/>
<dbReference type="PANTHER" id="PTHR38107:SF3">
    <property type="entry name" value="LYSOZYME RRRD-RELATED"/>
    <property type="match status" value="1"/>
</dbReference>
<keyword evidence="5" id="KW-1035">Host cytoplasm</keyword>
<evidence type="ECO:0000256" key="2">
    <source>
        <dbReference type="ARBA" id="ARBA00022529"/>
    </source>
</evidence>
<proteinExistence type="inferred from homology"/>
<evidence type="ECO:0000313" key="8">
    <source>
        <dbReference type="EMBL" id="CRP34537.1"/>
    </source>
</evidence>
<dbReference type="GO" id="GO:0042742">
    <property type="term" value="P:defense response to bacterium"/>
    <property type="evidence" value="ECO:0007669"/>
    <property type="project" value="UniProtKB-KW"/>
</dbReference>
<dbReference type="Proteomes" id="UP000045039">
    <property type="component" value="Unassembled WGS sequence"/>
</dbReference>
<evidence type="ECO:0000256" key="7">
    <source>
        <dbReference type="RuleBase" id="RU003788"/>
    </source>
</evidence>
<dbReference type="GO" id="GO:0009253">
    <property type="term" value="P:peptidoglycan catabolic process"/>
    <property type="evidence" value="ECO:0007669"/>
    <property type="project" value="InterPro"/>
</dbReference>
<comment type="catalytic activity">
    <reaction evidence="1 7">
        <text>Hydrolysis of (1-&gt;4)-beta-linkages between N-acetylmuramic acid and N-acetyl-D-glucosamine residues in a peptidoglycan and between N-acetyl-D-glucosamine residues in chitodextrins.</text>
        <dbReference type="EC" id="3.2.1.17"/>
    </reaction>
</comment>